<dbReference type="EMBL" id="ML769593">
    <property type="protein sequence ID" value="KAE9392539.1"/>
    <property type="molecule type" value="Genomic_DNA"/>
</dbReference>
<proteinExistence type="predicted"/>
<dbReference type="Proteomes" id="UP000799118">
    <property type="component" value="Unassembled WGS sequence"/>
</dbReference>
<accession>A0A6A4H2V9</accession>
<sequence>MIAIAAAFVRPDKTLLFVDRQRFITFHVTHLRRVCTMADFQAHSPLWLCFWSADHGPVYTTQPELTLQVLASFHSEVVRKNIFDNTPVWQVMKEHQDVYNGFGAQEATDVLFDALIHSRMPISLICRNDTMWTWFSTAVAAHQEMQVYRVMDPDHLGEKALPYISNTMFKMNTSGHQLYCADILCSQKEQVYLSQEKVEMANSMGIFNPDAILDETGVAKVPLATLPSRASL</sequence>
<keyword evidence="2" id="KW-1185">Reference proteome</keyword>
<dbReference type="OrthoDB" id="3025211at2759"/>
<evidence type="ECO:0000313" key="2">
    <source>
        <dbReference type="Proteomes" id="UP000799118"/>
    </source>
</evidence>
<reference evidence="1" key="1">
    <citation type="journal article" date="2019" name="Environ. Microbiol.">
        <title>Fungal ecological strategies reflected in gene transcription - a case study of two litter decomposers.</title>
        <authorList>
            <person name="Barbi F."/>
            <person name="Kohler A."/>
            <person name="Barry K."/>
            <person name="Baskaran P."/>
            <person name="Daum C."/>
            <person name="Fauchery L."/>
            <person name="Ihrmark K."/>
            <person name="Kuo A."/>
            <person name="LaButti K."/>
            <person name="Lipzen A."/>
            <person name="Morin E."/>
            <person name="Grigoriev I.V."/>
            <person name="Henrissat B."/>
            <person name="Lindahl B."/>
            <person name="Martin F."/>
        </authorList>
    </citation>
    <scope>NUCLEOTIDE SEQUENCE</scope>
    <source>
        <strain evidence="1">JB14</strain>
    </source>
</reference>
<name>A0A6A4H2V9_9AGAR</name>
<organism evidence="1 2">
    <name type="scientific">Gymnopus androsaceus JB14</name>
    <dbReference type="NCBI Taxonomy" id="1447944"/>
    <lineage>
        <taxon>Eukaryota</taxon>
        <taxon>Fungi</taxon>
        <taxon>Dikarya</taxon>
        <taxon>Basidiomycota</taxon>
        <taxon>Agaricomycotina</taxon>
        <taxon>Agaricomycetes</taxon>
        <taxon>Agaricomycetidae</taxon>
        <taxon>Agaricales</taxon>
        <taxon>Marasmiineae</taxon>
        <taxon>Omphalotaceae</taxon>
        <taxon>Gymnopus</taxon>
    </lineage>
</organism>
<protein>
    <submittedName>
        <fullName evidence="1">Uncharacterized protein</fullName>
    </submittedName>
</protein>
<evidence type="ECO:0000313" key="1">
    <source>
        <dbReference type="EMBL" id="KAE9392539.1"/>
    </source>
</evidence>
<gene>
    <name evidence="1" type="ORF">BT96DRAFT_1000266</name>
</gene>
<dbReference type="AlphaFoldDB" id="A0A6A4H2V9"/>